<evidence type="ECO:0000313" key="2">
    <source>
        <dbReference type="EMBL" id="CAB1449394.1"/>
    </source>
</evidence>
<name>A0A9N7VH36_PLEPL</name>
<sequence length="114" mass="12272">MLNMLQFRLGEDEHIIKATVIMQGEGSFLSTKSNPAPAGGEEGRIMPAGRRSMAQSYGRFGGGKVARLKSPRAASRPGVAWSKNFRTPSEKPDTDEQISDCFAYSAVPQSHATG</sequence>
<dbReference type="AlphaFoldDB" id="A0A9N7VH36"/>
<evidence type="ECO:0000256" key="1">
    <source>
        <dbReference type="SAM" id="MobiDB-lite"/>
    </source>
</evidence>
<dbReference type="EMBL" id="CADEAL010004014">
    <property type="protein sequence ID" value="CAB1449394.1"/>
    <property type="molecule type" value="Genomic_DNA"/>
</dbReference>
<reference evidence="2" key="1">
    <citation type="submission" date="2020-03" db="EMBL/GenBank/DDBJ databases">
        <authorList>
            <person name="Weist P."/>
        </authorList>
    </citation>
    <scope>NUCLEOTIDE SEQUENCE</scope>
</reference>
<organism evidence="2 3">
    <name type="scientific">Pleuronectes platessa</name>
    <name type="common">European plaice</name>
    <dbReference type="NCBI Taxonomy" id="8262"/>
    <lineage>
        <taxon>Eukaryota</taxon>
        <taxon>Metazoa</taxon>
        <taxon>Chordata</taxon>
        <taxon>Craniata</taxon>
        <taxon>Vertebrata</taxon>
        <taxon>Euteleostomi</taxon>
        <taxon>Actinopterygii</taxon>
        <taxon>Neopterygii</taxon>
        <taxon>Teleostei</taxon>
        <taxon>Neoteleostei</taxon>
        <taxon>Acanthomorphata</taxon>
        <taxon>Carangaria</taxon>
        <taxon>Pleuronectiformes</taxon>
        <taxon>Pleuronectoidei</taxon>
        <taxon>Pleuronectidae</taxon>
        <taxon>Pleuronectes</taxon>
    </lineage>
</organism>
<proteinExistence type="predicted"/>
<keyword evidence="3" id="KW-1185">Reference proteome</keyword>
<evidence type="ECO:0000313" key="3">
    <source>
        <dbReference type="Proteomes" id="UP001153269"/>
    </source>
</evidence>
<feature type="region of interest" description="Disordered" evidence="1">
    <location>
        <begin position="61"/>
        <end position="98"/>
    </location>
</feature>
<feature type="region of interest" description="Disordered" evidence="1">
    <location>
        <begin position="28"/>
        <end position="47"/>
    </location>
</feature>
<comment type="caution">
    <text evidence="2">The sequence shown here is derived from an EMBL/GenBank/DDBJ whole genome shotgun (WGS) entry which is preliminary data.</text>
</comment>
<accession>A0A9N7VH36</accession>
<gene>
    <name evidence="2" type="ORF">PLEPLA_LOCUS37076</name>
</gene>
<dbReference type="Proteomes" id="UP001153269">
    <property type="component" value="Unassembled WGS sequence"/>
</dbReference>
<protein>
    <submittedName>
        <fullName evidence="2">Uncharacterized protein</fullName>
    </submittedName>
</protein>